<feature type="transmembrane region" description="Helical" evidence="1">
    <location>
        <begin position="217"/>
        <end position="235"/>
    </location>
</feature>
<proteinExistence type="predicted"/>
<keyword evidence="1" id="KW-0472">Membrane</keyword>
<protein>
    <recommendedName>
        <fullName evidence="4">Glycosyltransferase RgtA/B/C/D-like domain-containing protein</fullName>
    </recommendedName>
</protein>
<feature type="transmembrane region" description="Helical" evidence="1">
    <location>
        <begin position="92"/>
        <end position="115"/>
    </location>
</feature>
<organism evidence="2 3">
    <name type="scientific">Rhodanobacter panaciterrae</name>
    <dbReference type="NCBI Taxonomy" id="490572"/>
    <lineage>
        <taxon>Bacteria</taxon>
        <taxon>Pseudomonadati</taxon>
        <taxon>Pseudomonadota</taxon>
        <taxon>Gammaproteobacteria</taxon>
        <taxon>Lysobacterales</taxon>
        <taxon>Rhodanobacteraceae</taxon>
        <taxon>Rhodanobacter</taxon>
    </lineage>
</organism>
<evidence type="ECO:0000256" key="1">
    <source>
        <dbReference type="SAM" id="Phobius"/>
    </source>
</evidence>
<comment type="caution">
    <text evidence="2">The sequence shown here is derived from an EMBL/GenBank/DDBJ whole genome shotgun (WGS) entry which is preliminary data.</text>
</comment>
<feature type="transmembrane region" description="Helical" evidence="1">
    <location>
        <begin position="367"/>
        <end position="388"/>
    </location>
</feature>
<feature type="transmembrane region" description="Helical" evidence="1">
    <location>
        <begin position="146"/>
        <end position="162"/>
    </location>
</feature>
<feature type="transmembrane region" description="Helical" evidence="1">
    <location>
        <begin position="122"/>
        <end position="140"/>
    </location>
</feature>
<reference evidence="3" key="1">
    <citation type="journal article" date="2019" name="Int. J. Syst. Evol. Microbiol.">
        <title>The Global Catalogue of Microorganisms (GCM) 10K type strain sequencing project: providing services to taxonomists for standard genome sequencing and annotation.</title>
        <authorList>
            <consortium name="The Broad Institute Genomics Platform"/>
            <consortium name="The Broad Institute Genome Sequencing Center for Infectious Disease"/>
            <person name="Wu L."/>
            <person name="Ma J."/>
        </authorList>
    </citation>
    <scope>NUCLEOTIDE SEQUENCE [LARGE SCALE GENOMIC DNA]</scope>
    <source>
        <strain evidence="3">KCTC 22232</strain>
    </source>
</reference>
<keyword evidence="1" id="KW-0812">Transmembrane</keyword>
<evidence type="ECO:0008006" key="4">
    <source>
        <dbReference type="Google" id="ProtNLM"/>
    </source>
</evidence>
<dbReference type="PROSITE" id="PS51257">
    <property type="entry name" value="PROKAR_LIPOPROTEIN"/>
    <property type="match status" value="1"/>
</dbReference>
<feature type="transmembrane region" description="Helical" evidence="1">
    <location>
        <begin position="20"/>
        <end position="37"/>
    </location>
</feature>
<dbReference type="Proteomes" id="UP000621898">
    <property type="component" value="Unassembled WGS sequence"/>
</dbReference>
<feature type="transmembrane region" description="Helical" evidence="1">
    <location>
        <begin position="316"/>
        <end position="333"/>
    </location>
</feature>
<evidence type="ECO:0000313" key="3">
    <source>
        <dbReference type="Proteomes" id="UP000621898"/>
    </source>
</evidence>
<keyword evidence="3" id="KW-1185">Reference proteome</keyword>
<dbReference type="EMBL" id="BMXT01000001">
    <property type="protein sequence ID" value="GGY14423.1"/>
    <property type="molecule type" value="Genomic_DNA"/>
</dbReference>
<evidence type="ECO:0000313" key="2">
    <source>
        <dbReference type="EMBL" id="GGY14423.1"/>
    </source>
</evidence>
<name>A0ABQ2ZHG8_9GAMM</name>
<keyword evidence="1" id="KW-1133">Transmembrane helix</keyword>
<gene>
    <name evidence="2" type="ORF">GCM10008098_01520</name>
</gene>
<feature type="transmembrane region" description="Helical" evidence="1">
    <location>
        <begin position="339"/>
        <end position="355"/>
    </location>
</feature>
<sequence>MEPSVRNFKGNWHRSDNVGLSLVVLLGVVACLGTFLLDGRIGFSLWDEGYLWYGVQQVLHGEVPIRDFMSYDPGRYYWAAGLLRLFHADGIVAVRAATMAFVAIGVAAGGVLVWHQSPGRDIVRFGKCALAIALLVMWAVPWWKGYDAALSVILTASLAWVLTRPSAARFFLHGVVIGVAAMIGRNHGVYGVIACLVAAPLLLLGTSKPAWRQCIPAWTAGVVLGFAPICFSLVLDHRFAAMFWDSIRFMLFEYKGTNLPLPVPWPWTMHGGGALTLSLVTQWLTGSLFVLLPLFCIVGLAVVLNGLRRERNMAHAGFVACVATAIPYLNVAFSRADVSHLAQAICPLLIGLLIFPVHDVARSMHRWLVVPLLLIVSLLITIPLHPWYQSRVQSGWRVIDVRGDKLRMSDAAAAPVEAVERLANRCIPNGSTLLAAPVWPGAYALLGVKSPVWEIYPLFPRGDGFQNQEIARLQQARPSLILIYDISVDGREDLRYAHTHPRVWEFVSANYRQIPGPDNLPGLLVYIPKSTVD</sequence>
<accession>A0ABQ2ZHG8</accession>
<feature type="transmembrane region" description="Helical" evidence="1">
    <location>
        <begin position="167"/>
        <end position="183"/>
    </location>
</feature>
<feature type="transmembrane region" description="Helical" evidence="1">
    <location>
        <begin position="283"/>
        <end position="304"/>
    </location>
</feature>
<feature type="transmembrane region" description="Helical" evidence="1">
    <location>
        <begin position="189"/>
        <end position="205"/>
    </location>
</feature>